<dbReference type="OMA" id="ETECYTE"/>
<dbReference type="SMART" id="SM01190">
    <property type="entry name" value="EMP24_GP25L"/>
    <property type="match status" value="1"/>
</dbReference>
<dbReference type="GO" id="GO:0012505">
    <property type="term" value="C:endomembrane system"/>
    <property type="evidence" value="ECO:0007669"/>
    <property type="project" value="UniProtKB-SubCell"/>
</dbReference>
<protein>
    <recommendedName>
        <fullName evidence="10">GOLD domain-containing protein</fullName>
    </recommendedName>
</protein>
<dbReference type="VEuPathDB" id="TriTrypDB:TcIL3000_8_7420"/>
<evidence type="ECO:0000313" key="12">
    <source>
        <dbReference type="EMBL" id="CCD14738.1"/>
    </source>
</evidence>
<keyword evidence="6" id="KW-0472">Membrane</keyword>
<dbReference type="Pfam" id="PF01105">
    <property type="entry name" value="EMP24_GP25L"/>
    <property type="match status" value="1"/>
</dbReference>
<evidence type="ECO:0000256" key="1">
    <source>
        <dbReference type="ARBA" id="ARBA00004479"/>
    </source>
</evidence>
<proteinExistence type="inferred from homology"/>
<evidence type="ECO:0000256" key="8">
    <source>
        <dbReference type="RuleBase" id="RU003827"/>
    </source>
</evidence>
<gene>
    <name evidence="12" type="ORF">TCIL3000_0_53310</name>
    <name evidence="11" type="ORF">TCIL3000_8_7420</name>
</gene>
<name>F9WBV2_TRYCI</name>
<evidence type="ECO:0000256" key="2">
    <source>
        <dbReference type="ARBA" id="ARBA00007104"/>
    </source>
</evidence>
<evidence type="ECO:0000256" key="6">
    <source>
        <dbReference type="ARBA" id="ARBA00023136"/>
    </source>
</evidence>
<dbReference type="GO" id="GO:0016020">
    <property type="term" value="C:membrane"/>
    <property type="evidence" value="ECO:0007669"/>
    <property type="project" value="UniProtKB-SubCell"/>
</dbReference>
<dbReference type="InterPro" id="IPR015720">
    <property type="entry name" value="Emp24-like"/>
</dbReference>
<evidence type="ECO:0000256" key="7">
    <source>
        <dbReference type="ARBA" id="ARBA00037847"/>
    </source>
</evidence>
<evidence type="ECO:0000256" key="3">
    <source>
        <dbReference type="ARBA" id="ARBA00022692"/>
    </source>
</evidence>
<reference evidence="12 13" key="2">
    <citation type="journal article" date="2012" name="Proc. Natl. Acad. Sci. U.S.A.">
        <title>Antigenic diversity is generated by distinct evolutionary mechanisms in African trypanosome species.</title>
        <authorList>
            <person name="Jackson A.P."/>
            <person name="Berry A."/>
            <person name="Aslett M."/>
            <person name="Allison H.C."/>
            <person name="Burton P."/>
            <person name="Vavrova-Anderson J."/>
            <person name="Brown R."/>
            <person name="Browne H."/>
            <person name="Corton N."/>
            <person name="Hauser H."/>
            <person name="Gamble J."/>
            <person name="Gilderthorp R."/>
            <person name="Marcello L."/>
            <person name="McQuillan J."/>
            <person name="Otto T.D."/>
            <person name="Quail M.A."/>
            <person name="Sanders M.J."/>
            <person name="van Tonder A."/>
            <person name="Ginger M.L."/>
            <person name="Field M.C."/>
            <person name="Barry J.D."/>
            <person name="Hertz-Fowler C."/>
            <person name="Berriman M."/>
        </authorList>
    </citation>
    <scope>NUCLEOTIDE SEQUENCE [LARGE SCALE GENOMIC DNA]</scope>
    <source>
        <strain evidence="12 13">IL3000</strain>
    </source>
</reference>
<evidence type="ECO:0000313" key="13">
    <source>
        <dbReference type="Proteomes" id="UP000000702"/>
    </source>
</evidence>
<dbReference type="EMBL" id="HE575321">
    <property type="protein sequence ID" value="CCC92513.1"/>
    <property type="molecule type" value="Genomic_DNA"/>
</dbReference>
<comment type="subcellular location">
    <subcellularLocation>
        <location evidence="7">Endomembrane system</location>
        <topology evidence="7">Single-pass membrane protein</topology>
    </subcellularLocation>
    <subcellularLocation>
        <location evidence="1 8">Membrane</location>
        <topology evidence="1 8">Single-pass type I membrane protein</topology>
    </subcellularLocation>
</comment>
<keyword evidence="13" id="KW-1185">Reference proteome</keyword>
<keyword evidence="4 9" id="KW-0732">Signal</keyword>
<evidence type="ECO:0000313" key="11">
    <source>
        <dbReference type="EMBL" id="CCC92513.1"/>
    </source>
</evidence>
<reference evidence="13" key="1">
    <citation type="submission" date="2011-07" db="EMBL/GenBank/DDBJ databases">
        <title>Divergent evolution of antigenic variation in African trypanosomes.</title>
        <authorList>
            <person name="Jackson A.P."/>
            <person name="Berry A."/>
            <person name="Allison H.C."/>
            <person name="Burton P."/>
            <person name="Anderson J."/>
            <person name="Aslett M."/>
            <person name="Brown R."/>
            <person name="Corton N."/>
            <person name="Harris D."/>
            <person name="Hauser H."/>
            <person name="Gamble J."/>
            <person name="Gilderthorp R."/>
            <person name="McQuillan J."/>
            <person name="Quail M.A."/>
            <person name="Sanders M."/>
            <person name="Van Tonder A."/>
            <person name="Ginger M.L."/>
            <person name="Donelson J.E."/>
            <person name="Field M.C."/>
            <person name="Barry J.D."/>
            <person name="Berriman M."/>
            <person name="Hertz-Fowler C."/>
        </authorList>
    </citation>
    <scope>NUCLEOTIDE SEQUENCE [LARGE SCALE GENOMIC DNA]</scope>
    <source>
        <strain evidence="13">IL3000</strain>
    </source>
</reference>
<organism evidence="12 13">
    <name type="scientific">Trypanosoma congolense (strain IL3000)</name>
    <dbReference type="NCBI Taxonomy" id="1068625"/>
    <lineage>
        <taxon>Eukaryota</taxon>
        <taxon>Discoba</taxon>
        <taxon>Euglenozoa</taxon>
        <taxon>Kinetoplastea</taxon>
        <taxon>Metakinetoplastina</taxon>
        <taxon>Trypanosomatida</taxon>
        <taxon>Trypanosomatidae</taxon>
        <taxon>Trypanosoma</taxon>
        <taxon>Nannomonas</taxon>
    </lineage>
</organism>
<evidence type="ECO:0000259" key="10">
    <source>
        <dbReference type="PROSITE" id="PS50866"/>
    </source>
</evidence>
<sequence>MPTAHFTSDQPPPSRLAVLVLLFMTLTPPQLTPAAAFGTKVEPGSRDCFVESVPAGATIAFLFRVTNGGSFDVDAVMTATTVPALDFHGRVSLMHTNEEFFSMRENTTTTVVNEWRRATEGSQTYTAPSVGVTHHGLPAEVTVCLDNGFSRRSPKWVEFQFLRHDAADAGEDPREGSKRAEEEVEAELHKHGSVLFELATVTERLRLVGEADQVKLASLIRIIQAGLVGNLVLLAVMAVYQHRALTRFLLRCAPEQ</sequence>
<feature type="domain" description="GOLD" evidence="10">
    <location>
        <begin position="46"/>
        <end position="163"/>
    </location>
</feature>
<dbReference type="PROSITE" id="PS50866">
    <property type="entry name" value="GOLD"/>
    <property type="match status" value="1"/>
</dbReference>
<dbReference type="EMBL" id="CAEQ01001627">
    <property type="protein sequence ID" value="CCD14738.1"/>
    <property type="molecule type" value="Genomic_DNA"/>
</dbReference>
<keyword evidence="3 8" id="KW-0812">Transmembrane</keyword>
<dbReference type="InterPro" id="IPR009038">
    <property type="entry name" value="GOLD_dom"/>
</dbReference>
<dbReference type="InterPro" id="IPR036598">
    <property type="entry name" value="GOLD_dom_sf"/>
</dbReference>
<dbReference type="SUPFAM" id="SSF101576">
    <property type="entry name" value="Supernatant protein factor (SPF), C-terminal domain"/>
    <property type="match status" value="1"/>
</dbReference>
<evidence type="ECO:0000256" key="9">
    <source>
        <dbReference type="SAM" id="SignalP"/>
    </source>
</evidence>
<evidence type="ECO:0000256" key="4">
    <source>
        <dbReference type="ARBA" id="ARBA00022729"/>
    </source>
</evidence>
<dbReference type="PANTHER" id="PTHR22811">
    <property type="entry name" value="TRANSMEMBRANE EMP24 DOMAIN-CONTAINING PROTEIN"/>
    <property type="match status" value="1"/>
</dbReference>
<accession>F9WBV2</accession>
<evidence type="ECO:0000256" key="5">
    <source>
        <dbReference type="ARBA" id="ARBA00022989"/>
    </source>
</evidence>
<keyword evidence="5" id="KW-1133">Transmembrane helix</keyword>
<dbReference type="AlphaFoldDB" id="F9WBV2"/>
<dbReference type="VEuPathDB" id="TriTrypDB:TcIL3000_0_53310"/>
<feature type="signal peptide" evidence="9">
    <location>
        <begin position="1"/>
        <end position="34"/>
    </location>
</feature>
<dbReference type="Proteomes" id="UP000000702">
    <property type="component" value="Unassembled WGS sequence"/>
</dbReference>
<comment type="similarity">
    <text evidence="2 8">Belongs to the EMP24/GP25L family.</text>
</comment>
<feature type="chain" id="PRO_5010833321" description="GOLD domain-containing protein" evidence="9">
    <location>
        <begin position="35"/>
        <end position="256"/>
    </location>
</feature>